<dbReference type="RefSeq" id="WP_344810131.1">
    <property type="nucleotide sequence ID" value="NZ_BAABAB010000057.1"/>
</dbReference>
<keyword evidence="2" id="KW-1185">Reference proteome</keyword>
<reference evidence="2" key="1">
    <citation type="journal article" date="2019" name="Int. J. Syst. Evol. Microbiol.">
        <title>The Global Catalogue of Microorganisms (GCM) 10K type strain sequencing project: providing services to taxonomists for standard genome sequencing and annotation.</title>
        <authorList>
            <consortium name="The Broad Institute Genomics Platform"/>
            <consortium name="The Broad Institute Genome Sequencing Center for Infectious Disease"/>
            <person name="Wu L."/>
            <person name="Ma J."/>
        </authorList>
    </citation>
    <scope>NUCLEOTIDE SEQUENCE [LARGE SCALE GENOMIC DNA]</scope>
    <source>
        <strain evidence="2">JCM 16929</strain>
    </source>
</reference>
<gene>
    <name evidence="1" type="ORF">GCM10022236_53000</name>
</gene>
<name>A0ABP7AYL8_9ACTN</name>
<proteinExistence type="predicted"/>
<comment type="caution">
    <text evidence="1">The sequence shown here is derived from an EMBL/GenBank/DDBJ whole genome shotgun (WGS) entry which is preliminary data.</text>
</comment>
<dbReference type="Proteomes" id="UP001501490">
    <property type="component" value="Unassembled WGS sequence"/>
</dbReference>
<evidence type="ECO:0000313" key="2">
    <source>
        <dbReference type="Proteomes" id="UP001501490"/>
    </source>
</evidence>
<sequence length="117" mass="13128">MAEALVDVAEVMFTKDAGPQRDDRRSALQWVYSTRVRNPAEPGDLVNTLRWLRANTIQMTTFADRVRAAQLMRAALTRLSQKKSGQPAAVNTANRKRMVLHNVMQYGIESGVLAQTQ</sequence>
<protein>
    <recommendedName>
        <fullName evidence="3">Transposase</fullName>
    </recommendedName>
</protein>
<evidence type="ECO:0008006" key="3">
    <source>
        <dbReference type="Google" id="ProtNLM"/>
    </source>
</evidence>
<evidence type="ECO:0000313" key="1">
    <source>
        <dbReference type="EMBL" id="GAA3643762.1"/>
    </source>
</evidence>
<organism evidence="1 2">
    <name type="scientific">Microlunatus ginsengisoli</name>
    <dbReference type="NCBI Taxonomy" id="363863"/>
    <lineage>
        <taxon>Bacteria</taxon>
        <taxon>Bacillati</taxon>
        <taxon>Actinomycetota</taxon>
        <taxon>Actinomycetes</taxon>
        <taxon>Propionibacteriales</taxon>
        <taxon>Propionibacteriaceae</taxon>
        <taxon>Microlunatus</taxon>
    </lineage>
</organism>
<accession>A0ABP7AYL8</accession>
<dbReference type="EMBL" id="BAABAB010000057">
    <property type="protein sequence ID" value="GAA3643762.1"/>
    <property type="molecule type" value="Genomic_DNA"/>
</dbReference>